<dbReference type="Pfam" id="PF07408">
    <property type="entry name" value="DUF1507"/>
    <property type="match status" value="1"/>
</dbReference>
<dbReference type="InterPro" id="IPR009983">
    <property type="entry name" value="UPF0358"/>
</dbReference>
<name>A0ABS6TBN8_9ENTE</name>
<proteinExistence type="predicted"/>
<accession>A0ABS6TBN8</accession>
<reference evidence="1 2" key="1">
    <citation type="submission" date="2021-06" db="EMBL/GenBank/DDBJ databases">
        <title>Enterococcus alishanensis sp. nov., a novel lactic acid bacterium isolated from fresh coffee beans.</title>
        <authorList>
            <person name="Chen Y.-S."/>
        </authorList>
    </citation>
    <scope>NUCLEOTIDE SEQUENCE [LARGE SCALE GENOMIC DNA]</scope>
    <source>
        <strain evidence="1 2">ALS3</strain>
    </source>
</reference>
<evidence type="ECO:0000313" key="1">
    <source>
        <dbReference type="EMBL" id="MBV7390279.1"/>
    </source>
</evidence>
<organism evidence="1 2">
    <name type="scientific">Enterococcus alishanensis</name>
    <dbReference type="NCBI Taxonomy" id="1303817"/>
    <lineage>
        <taxon>Bacteria</taxon>
        <taxon>Bacillati</taxon>
        <taxon>Bacillota</taxon>
        <taxon>Bacilli</taxon>
        <taxon>Lactobacillales</taxon>
        <taxon>Enterococcaceae</taxon>
        <taxon>Enterococcus</taxon>
    </lineage>
</organism>
<dbReference type="Proteomes" id="UP000774130">
    <property type="component" value="Unassembled WGS sequence"/>
</dbReference>
<gene>
    <name evidence="1" type="ORF">KUA55_06265</name>
</gene>
<dbReference type="EMBL" id="JAHUZB010000002">
    <property type="protein sequence ID" value="MBV7390279.1"/>
    <property type="molecule type" value="Genomic_DNA"/>
</dbReference>
<keyword evidence="2" id="KW-1185">Reference proteome</keyword>
<comment type="caution">
    <text evidence="1">The sequence shown here is derived from an EMBL/GenBank/DDBJ whole genome shotgun (WGS) entry which is preliminary data.</text>
</comment>
<sequence length="101" mass="11637">MEQISSKYAVELLLEDANRIKLLIRNQHNSLCISQCKAFEEVVDTQMYGFSRQVLYAEKIGVLKRGEGQKMLSALEADLNQLYTDLYENRSQDSLESSWEA</sequence>
<protein>
    <submittedName>
        <fullName evidence="1">YlaN family protein</fullName>
    </submittedName>
</protein>
<dbReference type="RefSeq" id="WP_218325324.1">
    <property type="nucleotide sequence ID" value="NZ_JAHUZB010000002.1"/>
</dbReference>
<evidence type="ECO:0000313" key="2">
    <source>
        <dbReference type="Proteomes" id="UP000774130"/>
    </source>
</evidence>